<organism evidence="2 3">
    <name type="scientific">Pseudacidovorax intermedius</name>
    <dbReference type="NCBI Taxonomy" id="433924"/>
    <lineage>
        <taxon>Bacteria</taxon>
        <taxon>Pseudomonadati</taxon>
        <taxon>Pseudomonadota</taxon>
        <taxon>Betaproteobacteria</taxon>
        <taxon>Burkholderiales</taxon>
        <taxon>Comamonadaceae</taxon>
        <taxon>Pseudacidovorax</taxon>
    </lineage>
</organism>
<comment type="caution">
    <text evidence="2">The sequence shown here is derived from an EMBL/GenBank/DDBJ whole genome shotgun (WGS) entry which is preliminary data.</text>
</comment>
<evidence type="ECO:0000313" key="2">
    <source>
        <dbReference type="EMBL" id="RDI22075.1"/>
    </source>
</evidence>
<dbReference type="Gene3D" id="3.40.50.1820">
    <property type="entry name" value="alpha/beta hydrolase"/>
    <property type="match status" value="1"/>
</dbReference>
<feature type="domain" description="PHB de-polymerase C-terminal" evidence="1">
    <location>
        <begin position="203"/>
        <end position="403"/>
    </location>
</feature>
<dbReference type="InterPro" id="IPR009656">
    <property type="entry name" value="PHB_depo_C"/>
</dbReference>
<name>A0A370FAE9_9BURK</name>
<dbReference type="Pfam" id="PF06850">
    <property type="entry name" value="PHB_depo_C"/>
    <property type="match status" value="1"/>
</dbReference>
<dbReference type="Proteomes" id="UP000255265">
    <property type="component" value="Unassembled WGS sequence"/>
</dbReference>
<dbReference type="InterPro" id="IPR010915">
    <property type="entry name" value="PHB_depoly_PhaZ"/>
</dbReference>
<dbReference type="PANTHER" id="PTHR36837">
    <property type="entry name" value="POLY(3-HYDROXYALKANOATE) POLYMERASE SUBUNIT PHAC"/>
    <property type="match status" value="1"/>
</dbReference>
<accession>A0A370FAE9</accession>
<dbReference type="SUPFAM" id="SSF53474">
    <property type="entry name" value="alpha/beta-Hydrolases"/>
    <property type="match status" value="1"/>
</dbReference>
<dbReference type="PANTHER" id="PTHR36837:SF4">
    <property type="entry name" value="BLR0908 PROTEIN"/>
    <property type="match status" value="1"/>
</dbReference>
<keyword evidence="3" id="KW-1185">Reference proteome</keyword>
<reference evidence="2 3" key="1">
    <citation type="submission" date="2018-07" db="EMBL/GenBank/DDBJ databases">
        <title>Genomic Encyclopedia of Type Strains, Phase IV (KMG-IV): sequencing the most valuable type-strain genomes for metagenomic binning, comparative biology and taxonomic classification.</title>
        <authorList>
            <person name="Goeker M."/>
        </authorList>
    </citation>
    <scope>NUCLEOTIDE SEQUENCE [LARGE SCALE GENOMIC DNA]</scope>
    <source>
        <strain evidence="2 3">DSM 21352</strain>
    </source>
</reference>
<dbReference type="InterPro" id="IPR029058">
    <property type="entry name" value="AB_hydrolase_fold"/>
</dbReference>
<evidence type="ECO:0000259" key="1">
    <source>
        <dbReference type="Pfam" id="PF06850"/>
    </source>
</evidence>
<protein>
    <submittedName>
        <fullName evidence="2">Poly(3-hydroxybutyrate) depolymerase</fullName>
    </submittedName>
</protein>
<dbReference type="NCBIfam" id="TIGR01849">
    <property type="entry name" value="PHB_depoly_PhaZ"/>
    <property type="match status" value="1"/>
</dbReference>
<dbReference type="PIRSF" id="PIRSF020818">
    <property type="entry name" value="PHB_depoly_PhaZ"/>
    <property type="match status" value="1"/>
</dbReference>
<proteinExistence type="predicted"/>
<dbReference type="RefSeq" id="WP_017761720.1">
    <property type="nucleotide sequence ID" value="NZ_QQAV01000008.1"/>
</dbReference>
<sequence length="408" mass="46054">MLYQAYQMQADLLSPLRQLSHFFGHALFAAGNERTIPRRLSAAMDVFDRLKLTHQRPDYGIREVTINGEAVPVVEEKALQAPFGTLLRFRKLRPADAPAEPPVLLAAPLSGHFATLLRETVRTLLRDHDVYITDWHNARDVSLAHGRFGLDEYTLQLMDFLRAVGPGVHLVAVCQPCVAALAATALMAEDDDPATPRSLTLMAGPVDCRINPTQVNRLATERPIDWFERNLISHVPLPHAGFMRRVYPGFVQLSAFMSMNMERHKEQFRRLYAHLVEGEMDKAQAIRTFYEEYFAVNDLPAEFYLETVERVFQTYDLPRGELTVAGRRVDPRAVRRTALLTVEGERDDICAVGQTVAAQDLCSSIRPYLKAHHLQAGVGHYGVFSGSKWNAQIYPRVRETIHQATELG</sequence>
<gene>
    <name evidence="2" type="ORF">DFR41_108199</name>
</gene>
<dbReference type="OrthoDB" id="9800634at2"/>
<dbReference type="InterPro" id="IPR051321">
    <property type="entry name" value="PHA/PHB_synthase"/>
</dbReference>
<dbReference type="EMBL" id="QQAV01000008">
    <property type="protein sequence ID" value="RDI22075.1"/>
    <property type="molecule type" value="Genomic_DNA"/>
</dbReference>
<dbReference type="AlphaFoldDB" id="A0A370FAE9"/>
<evidence type="ECO:0000313" key="3">
    <source>
        <dbReference type="Proteomes" id="UP000255265"/>
    </source>
</evidence>